<dbReference type="HOGENOM" id="CLU_061457_0_0_1"/>
<dbReference type="InterPro" id="IPR017923">
    <property type="entry name" value="TFIIS_N"/>
</dbReference>
<dbReference type="InterPro" id="IPR035441">
    <property type="entry name" value="TFIIS/LEDGF_dom_sf"/>
</dbReference>
<dbReference type="Gramene" id="OBART06G12530.1">
    <property type="protein sequence ID" value="OBART06G12530.1"/>
    <property type="gene ID" value="OBART06G12530"/>
</dbReference>
<dbReference type="SUPFAM" id="SSF47676">
    <property type="entry name" value="Conserved domain common to transcription factors TFIIS, elongin A, CRSP70"/>
    <property type="match status" value="1"/>
</dbReference>
<evidence type="ECO:0000256" key="2">
    <source>
        <dbReference type="SAM" id="MobiDB-lite"/>
    </source>
</evidence>
<dbReference type="EnsemblPlants" id="OBART06G12530.1">
    <property type="protein sequence ID" value="OBART06G12530.1"/>
    <property type="gene ID" value="OBART06G12530"/>
</dbReference>
<evidence type="ECO:0000259" key="3">
    <source>
        <dbReference type="PROSITE" id="PS51319"/>
    </source>
</evidence>
<dbReference type="GO" id="GO:0005634">
    <property type="term" value="C:nucleus"/>
    <property type="evidence" value="ECO:0007669"/>
    <property type="project" value="UniProtKB-SubCell"/>
</dbReference>
<evidence type="ECO:0000313" key="4">
    <source>
        <dbReference type="EnsemblPlants" id="OBART06G12530.1"/>
    </source>
</evidence>
<sequence length="381" mass="41832">MYGLSWSWNRWAVRSPRRLLDPLSPLSPRSPFSLPSPAPLSSPPSPSGAPLPLPCIPSSTSTALPPPRRRSEADAIAQRLYTAYRRPVPPTGGHRHRGTAAAAAHPEGAASVPSICSSDRANVIADDGGVPCHEDPVAAETERIKAVLLNDQEKSEATLLELLRSLQQLELTVDTLTVTEIGKAVSSYRKHNSKQIRHLVQLLIEPAISLLSTTDCFSPKHRWPEDVAWHPDGELIFAMYSADNGDSQVSVMNHSISGQKKVSFLPVKPHTKEIINNINFMPWSDVCFVTGGSDHAVNKKMIHGTTQKCTRICILLPSWVLLDYSKKNAILSVGSDKRIIPFDLAARRAGSKIVLQIHAISTCYDCSLIRLFSFFVPYLLC</sequence>
<name>A0A0D3GFV9_9ORYZ</name>
<accession>A0A0D3GFV9</accession>
<keyword evidence="1" id="KW-0539">Nucleus</keyword>
<organism evidence="4">
    <name type="scientific">Oryza barthii</name>
    <dbReference type="NCBI Taxonomy" id="65489"/>
    <lineage>
        <taxon>Eukaryota</taxon>
        <taxon>Viridiplantae</taxon>
        <taxon>Streptophyta</taxon>
        <taxon>Embryophyta</taxon>
        <taxon>Tracheophyta</taxon>
        <taxon>Spermatophyta</taxon>
        <taxon>Magnoliopsida</taxon>
        <taxon>Liliopsida</taxon>
        <taxon>Poales</taxon>
        <taxon>Poaceae</taxon>
        <taxon>BOP clade</taxon>
        <taxon>Oryzoideae</taxon>
        <taxon>Oryzeae</taxon>
        <taxon>Oryzinae</taxon>
        <taxon>Oryza</taxon>
    </lineage>
</organism>
<proteinExistence type="predicted"/>
<dbReference type="STRING" id="65489.A0A0D3GFV9"/>
<feature type="domain" description="TFIIS N-terminal" evidence="3">
    <location>
        <begin position="139"/>
        <end position="214"/>
    </location>
</feature>
<feature type="compositionally biased region" description="Low complexity" evidence="2">
    <location>
        <begin position="21"/>
        <end position="33"/>
    </location>
</feature>
<evidence type="ECO:0000256" key="1">
    <source>
        <dbReference type="PROSITE-ProRule" id="PRU00649"/>
    </source>
</evidence>
<dbReference type="Pfam" id="PF08711">
    <property type="entry name" value="Med26"/>
    <property type="match status" value="1"/>
</dbReference>
<dbReference type="CDD" id="cd00183">
    <property type="entry name" value="TFIIS_I"/>
    <property type="match status" value="1"/>
</dbReference>
<dbReference type="PANTHER" id="PTHR47232">
    <property type="entry name" value="TRANSDUCIN FAMILY PROTEIN / WD-40 REPEAT FAMILY PROTEIN"/>
    <property type="match status" value="1"/>
</dbReference>
<reference evidence="4" key="1">
    <citation type="journal article" date="2009" name="Rice">
        <title>De Novo Next Generation Sequencing of Plant Genomes.</title>
        <authorList>
            <person name="Rounsley S."/>
            <person name="Marri P.R."/>
            <person name="Yu Y."/>
            <person name="He R."/>
            <person name="Sisneros N."/>
            <person name="Goicoechea J.L."/>
            <person name="Lee S.J."/>
            <person name="Angelova A."/>
            <person name="Kudrna D."/>
            <person name="Luo M."/>
            <person name="Affourtit J."/>
            <person name="Desany B."/>
            <person name="Knight J."/>
            <person name="Niazi F."/>
            <person name="Egholm M."/>
            <person name="Wing R.A."/>
        </authorList>
    </citation>
    <scope>NUCLEOTIDE SEQUENCE [LARGE SCALE GENOMIC DNA]</scope>
    <source>
        <strain evidence="4">cv. IRGC 105608</strain>
    </source>
</reference>
<feature type="compositionally biased region" description="Pro residues" evidence="2">
    <location>
        <begin position="34"/>
        <end position="55"/>
    </location>
</feature>
<dbReference type="Proteomes" id="UP000026960">
    <property type="component" value="Chromosome 6"/>
</dbReference>
<dbReference type="PROSITE" id="PS51319">
    <property type="entry name" value="TFIIS_N"/>
    <property type="match status" value="1"/>
</dbReference>
<feature type="region of interest" description="Disordered" evidence="2">
    <location>
        <begin position="20"/>
        <end position="72"/>
    </location>
</feature>
<dbReference type="AlphaFoldDB" id="A0A0D3GFV9"/>
<evidence type="ECO:0000313" key="5">
    <source>
        <dbReference type="Proteomes" id="UP000026960"/>
    </source>
</evidence>
<reference evidence="4" key="2">
    <citation type="submission" date="2015-03" db="UniProtKB">
        <authorList>
            <consortium name="EnsemblPlants"/>
        </authorList>
    </citation>
    <scope>IDENTIFICATION</scope>
</reference>
<dbReference type="SUPFAM" id="SSF50960">
    <property type="entry name" value="TolB, C-terminal domain"/>
    <property type="match status" value="1"/>
</dbReference>
<dbReference type="eggNOG" id="KOG0265">
    <property type="taxonomic scope" value="Eukaryota"/>
</dbReference>
<dbReference type="Gene3D" id="1.20.930.10">
    <property type="entry name" value="Conserved domain common to transcription factors TFIIS, elongin A, CRSP70"/>
    <property type="match status" value="1"/>
</dbReference>
<keyword evidence="5" id="KW-1185">Reference proteome</keyword>
<comment type="subcellular location">
    <subcellularLocation>
        <location evidence="1">Nucleus</location>
    </subcellularLocation>
</comment>
<dbReference type="PANTHER" id="PTHR47232:SF1">
    <property type="entry name" value="TRANSDUCIN FAMILY PROTEIN _ WD-40 REPEAT FAMILY PROTEIN"/>
    <property type="match status" value="1"/>
</dbReference>
<protein>
    <recommendedName>
        <fullName evidence="3">TFIIS N-terminal domain-containing protein</fullName>
    </recommendedName>
</protein>
<dbReference type="PaxDb" id="65489-OBART06G12530.1"/>